<dbReference type="Proteomes" id="UP000051497">
    <property type="component" value="Unassembled WGS sequence"/>
</dbReference>
<gene>
    <name evidence="2" type="ORF">HT99x_008045</name>
    <name evidence="1" type="ORF">HT99x_02124</name>
</gene>
<reference evidence="2" key="2">
    <citation type="journal article" date="2016" name="Genome Announc.">
        <title>Draft Genome Sequences of Two Novel Amoeba-Resistant Intranuclear Bacteria, 'Candidatus Berkiella cookevillensis' and 'Candidatus Berkiella aquae'.</title>
        <authorList>
            <person name="Mehari Y.T."/>
            <person name="Arivett B.A."/>
            <person name="Farone A.L."/>
            <person name="Gunderson J.H."/>
            <person name="Farone M.B."/>
        </authorList>
    </citation>
    <scope>NUCLEOTIDE SEQUENCE</scope>
    <source>
        <strain evidence="2">HT99</strain>
    </source>
</reference>
<dbReference type="AlphaFoldDB" id="A0A0Q9YJQ6"/>
<dbReference type="STRING" id="295108.HT99x_02124"/>
<evidence type="ECO:0000313" key="1">
    <source>
        <dbReference type="EMBL" id="KRG20907.1"/>
    </source>
</evidence>
<comment type="caution">
    <text evidence="1">The sequence shown here is derived from an EMBL/GenBank/DDBJ whole genome shotgun (WGS) entry which is preliminary data.</text>
</comment>
<proteinExistence type="predicted"/>
<sequence length="70" mass="8226">MKRTVRQGKIRQVKEDGVTVIDIIGLDDHPKAFKRAYQHVQKDIRKNRYKFISAGEPEPVIRVTHSFEIH</sequence>
<evidence type="ECO:0000313" key="3">
    <source>
        <dbReference type="Proteomes" id="UP000051497"/>
    </source>
</evidence>
<dbReference type="RefSeq" id="WP_075066747.1">
    <property type="nucleotide sequence ID" value="NZ_LKAJ02000001.1"/>
</dbReference>
<organism evidence="1">
    <name type="scientific">Candidatus Berkiella aquae</name>
    <dbReference type="NCBI Taxonomy" id="295108"/>
    <lineage>
        <taxon>Bacteria</taxon>
        <taxon>Pseudomonadati</taxon>
        <taxon>Pseudomonadota</taxon>
        <taxon>Gammaproteobacteria</taxon>
        <taxon>Candidatus Berkiellales</taxon>
        <taxon>Candidatus Berkiellaceae</taxon>
        <taxon>Candidatus Berkiella</taxon>
    </lineage>
</organism>
<dbReference type="EMBL" id="LKAJ02000001">
    <property type="protein sequence ID" value="MCS5711384.1"/>
    <property type="molecule type" value="Genomic_DNA"/>
</dbReference>
<dbReference type="EMBL" id="LKAJ01000008">
    <property type="protein sequence ID" value="KRG20907.1"/>
    <property type="molecule type" value="Genomic_DNA"/>
</dbReference>
<name>A0A0Q9YJQ6_9GAMM</name>
<evidence type="ECO:0000313" key="2">
    <source>
        <dbReference type="EMBL" id="MCS5711384.1"/>
    </source>
</evidence>
<keyword evidence="3" id="KW-1185">Reference proteome</keyword>
<protein>
    <submittedName>
        <fullName evidence="1">Uncharacterized protein</fullName>
    </submittedName>
</protein>
<reference evidence="2" key="3">
    <citation type="submission" date="2021-06" db="EMBL/GenBank/DDBJ databases">
        <title>Genomic Description and Analysis of Intracellular Bacteria, Candidatus Berkiella cookevillensis and Candidatus Berkiella aquae.</title>
        <authorList>
            <person name="Kidane D.T."/>
            <person name="Mehari Y.T."/>
            <person name="Rice F.C."/>
            <person name="Arivett B.A."/>
            <person name="Farone A.L."/>
            <person name="Berk S.G."/>
            <person name="Farone M.B."/>
        </authorList>
    </citation>
    <scope>NUCLEOTIDE SEQUENCE</scope>
    <source>
        <strain evidence="2">HT99</strain>
    </source>
</reference>
<accession>A0A0Q9YJQ6</accession>
<reference evidence="1" key="1">
    <citation type="submission" date="2015-09" db="EMBL/GenBank/DDBJ databases">
        <title>Draft Genome Sequences of Two Novel Amoeba-resistant Intranuclear Bacteria, Candidatus Berkiella cookevillensis and Candidatus Berkiella aquae.</title>
        <authorList>
            <person name="Mehari Y.T."/>
            <person name="Arivett B.A."/>
            <person name="Farone A.L."/>
            <person name="Gunderson J.H."/>
            <person name="Farone M.B."/>
        </authorList>
    </citation>
    <scope>NUCLEOTIDE SEQUENCE [LARGE SCALE GENOMIC DNA]</scope>
    <source>
        <strain evidence="1">HT99</strain>
    </source>
</reference>